<sequence>MDIGLVIAMLACVVCGIAYSIYAVVMGWRISSIRPHAIAGMMVNLLFILLIVIVVVS</sequence>
<protein>
    <submittedName>
        <fullName evidence="2">Uncharacterized protein</fullName>
    </submittedName>
</protein>
<keyword evidence="3" id="KW-1185">Reference proteome</keyword>
<comment type="caution">
    <text evidence="2">The sequence shown here is derived from an EMBL/GenBank/DDBJ whole genome shotgun (WGS) entry which is preliminary data.</text>
</comment>
<reference evidence="2 3" key="1">
    <citation type="submission" date="2020-05" db="EMBL/GenBank/DDBJ databases">
        <title>Bremerella alba sp. nov., a novel planctomycete isolated from the surface of the macroalga Fucus spiralis.</title>
        <authorList>
            <person name="Godinho O."/>
            <person name="Botelho R."/>
            <person name="Albuquerque L."/>
            <person name="Wiegand S."/>
            <person name="Da Costa M.S."/>
            <person name="Lobo-Da-Cunha A."/>
            <person name="Jogler C."/>
            <person name="Lage O.M."/>
        </authorList>
    </citation>
    <scope>NUCLEOTIDE SEQUENCE [LARGE SCALE GENOMIC DNA]</scope>
    <source>
        <strain evidence="2 3">FF15</strain>
    </source>
</reference>
<keyword evidence="1" id="KW-0812">Transmembrane</keyword>
<dbReference type="AlphaFoldDB" id="A0A7V9A701"/>
<dbReference type="Proteomes" id="UP000551616">
    <property type="component" value="Unassembled WGS sequence"/>
</dbReference>
<accession>A0A7V9A701</accession>
<keyword evidence="1" id="KW-0472">Membrane</keyword>
<evidence type="ECO:0000313" key="3">
    <source>
        <dbReference type="Proteomes" id="UP000551616"/>
    </source>
</evidence>
<dbReference type="EMBL" id="JABRWO010000005">
    <property type="protein sequence ID" value="MBA2114905.1"/>
    <property type="molecule type" value="Genomic_DNA"/>
</dbReference>
<gene>
    <name evidence="2" type="ORF">HOV93_20750</name>
</gene>
<evidence type="ECO:0000313" key="2">
    <source>
        <dbReference type="EMBL" id="MBA2114905.1"/>
    </source>
</evidence>
<proteinExistence type="predicted"/>
<feature type="transmembrane region" description="Helical" evidence="1">
    <location>
        <begin position="6"/>
        <end position="25"/>
    </location>
</feature>
<keyword evidence="1" id="KW-1133">Transmembrane helix</keyword>
<organism evidence="2 3">
    <name type="scientific">Bremerella alba</name>
    <dbReference type="NCBI Taxonomy" id="980252"/>
    <lineage>
        <taxon>Bacteria</taxon>
        <taxon>Pseudomonadati</taxon>
        <taxon>Planctomycetota</taxon>
        <taxon>Planctomycetia</taxon>
        <taxon>Pirellulales</taxon>
        <taxon>Pirellulaceae</taxon>
        <taxon>Bremerella</taxon>
    </lineage>
</organism>
<evidence type="ECO:0000256" key="1">
    <source>
        <dbReference type="SAM" id="Phobius"/>
    </source>
</evidence>
<name>A0A7V9A701_9BACT</name>
<feature type="transmembrane region" description="Helical" evidence="1">
    <location>
        <begin position="37"/>
        <end position="56"/>
    </location>
</feature>